<name>A0AAQ4NNV7_GASAC</name>
<reference evidence="12" key="3">
    <citation type="submission" date="2025-09" db="UniProtKB">
        <authorList>
            <consortium name="Ensembl"/>
        </authorList>
    </citation>
    <scope>IDENTIFICATION</scope>
</reference>
<evidence type="ECO:0000256" key="8">
    <source>
        <dbReference type="ARBA" id="ARBA00050752"/>
    </source>
</evidence>
<organism evidence="12 13">
    <name type="scientific">Gasterosteus aculeatus aculeatus</name>
    <name type="common">three-spined stickleback</name>
    <dbReference type="NCBI Taxonomy" id="481459"/>
    <lineage>
        <taxon>Eukaryota</taxon>
        <taxon>Metazoa</taxon>
        <taxon>Chordata</taxon>
        <taxon>Craniata</taxon>
        <taxon>Vertebrata</taxon>
        <taxon>Euteleostomi</taxon>
        <taxon>Actinopterygii</taxon>
        <taxon>Neopterygii</taxon>
        <taxon>Teleostei</taxon>
        <taxon>Neoteleostei</taxon>
        <taxon>Acanthomorphata</taxon>
        <taxon>Eupercaria</taxon>
        <taxon>Perciformes</taxon>
        <taxon>Cottioidei</taxon>
        <taxon>Gasterosteales</taxon>
        <taxon>Gasterosteidae</taxon>
        <taxon>Gasterosteus</taxon>
    </lineage>
</organism>
<dbReference type="GO" id="GO:0046653">
    <property type="term" value="P:tetrahydrofolate metabolic process"/>
    <property type="evidence" value="ECO:0007669"/>
    <property type="project" value="UniProtKB-ARBA"/>
</dbReference>
<feature type="region of interest" description="Disordered" evidence="10">
    <location>
        <begin position="1"/>
        <end position="28"/>
    </location>
</feature>
<dbReference type="AlphaFoldDB" id="A0AAQ4NNV7"/>
<evidence type="ECO:0000256" key="5">
    <source>
        <dbReference type="ARBA" id="ARBA00022603"/>
    </source>
</evidence>
<dbReference type="GeneTree" id="ENSGT00390000014786"/>
<comment type="catalytic activity">
    <reaction evidence="8">
        <text>dUMP + (6R)-5,10-methylene-5,6,7,8-tetrahydrofolate = 7,8-dihydrofolate + dTMP</text>
        <dbReference type="Rhea" id="RHEA:12104"/>
        <dbReference type="ChEBI" id="CHEBI:15636"/>
        <dbReference type="ChEBI" id="CHEBI:57451"/>
        <dbReference type="ChEBI" id="CHEBI:63528"/>
        <dbReference type="ChEBI" id="CHEBI:246422"/>
        <dbReference type="EC" id="2.1.1.45"/>
    </reaction>
    <physiologicalReaction direction="left-to-right" evidence="8">
        <dbReference type="Rhea" id="RHEA:12105"/>
    </physiologicalReaction>
</comment>
<proteinExistence type="inferred from homology"/>
<evidence type="ECO:0000256" key="4">
    <source>
        <dbReference type="ARBA" id="ARBA00015931"/>
    </source>
</evidence>
<keyword evidence="5" id="KW-0489">Methyltransferase</keyword>
<keyword evidence="6" id="KW-0808">Transferase</keyword>
<dbReference type="GO" id="GO:0005829">
    <property type="term" value="C:cytosol"/>
    <property type="evidence" value="ECO:0007669"/>
    <property type="project" value="TreeGrafter"/>
</dbReference>
<dbReference type="GO" id="GO:0005739">
    <property type="term" value="C:mitochondrion"/>
    <property type="evidence" value="ECO:0007669"/>
    <property type="project" value="TreeGrafter"/>
</dbReference>
<dbReference type="FunFam" id="3.30.572.10:FF:000007">
    <property type="entry name" value="thymidylate synthase isoform X2"/>
    <property type="match status" value="1"/>
</dbReference>
<dbReference type="InterPro" id="IPR045097">
    <property type="entry name" value="Thymidate_synth/dCMP_Mease"/>
</dbReference>
<evidence type="ECO:0000313" key="13">
    <source>
        <dbReference type="Proteomes" id="UP000007635"/>
    </source>
</evidence>
<evidence type="ECO:0000256" key="6">
    <source>
        <dbReference type="ARBA" id="ARBA00022679"/>
    </source>
</evidence>
<feature type="compositionally biased region" description="Basic and acidic residues" evidence="10">
    <location>
        <begin position="8"/>
        <end position="28"/>
    </location>
</feature>
<comment type="pathway">
    <text evidence="1">Pyrimidine metabolism; dTTP biosynthesis.</text>
</comment>
<dbReference type="NCBIfam" id="TIGR03284">
    <property type="entry name" value="thym_sym"/>
    <property type="match status" value="1"/>
</dbReference>
<evidence type="ECO:0000256" key="10">
    <source>
        <dbReference type="SAM" id="MobiDB-lite"/>
    </source>
</evidence>
<evidence type="ECO:0000256" key="2">
    <source>
        <dbReference type="ARBA" id="ARBA00009972"/>
    </source>
</evidence>
<evidence type="ECO:0000256" key="3">
    <source>
        <dbReference type="ARBA" id="ARBA00011947"/>
    </source>
</evidence>
<evidence type="ECO:0000256" key="9">
    <source>
        <dbReference type="ARBA" id="ARBA00056634"/>
    </source>
</evidence>
<dbReference type="GO" id="GO:0004799">
    <property type="term" value="F:thymidylate synthase activity"/>
    <property type="evidence" value="ECO:0007669"/>
    <property type="project" value="UniProtKB-EC"/>
</dbReference>
<dbReference type="Proteomes" id="UP000007635">
    <property type="component" value="Chromosome XXI"/>
</dbReference>
<sequence>MLATSDIHAAEGRESEVEEKKSAEEVEEKKEKKNFGVFCDERGYLDQIELIMQQGRRKGDRTGTGVLSVFGAQARYSLRDQFPLLTTKRVFWKGILEELLWFIKITRDEALTSCRTSSTPSKRTRRTGGSSCVLGTPKVRHAPRLKYSLNCHMHRFYSFEKEKNIYISSPGAAADLPLMALPPCHALCQFYVCDGELSCQLYQRSGDMGLGVPFNIASYALLTYMIAHITGLSPGDFVHTLGDAHIYVNHTEPLKIQLQREIRPFPKLKILRKVESIDDFRAEDFEICDYNPHPAIKMQMAV</sequence>
<accession>A0AAQ4NNV7</accession>
<comment type="function">
    <text evidence="9">Catalyzes the reductive methylation of 2'-deoxyuridine 5'-monophosphate (dUMP) to thymidine 5'-monophosphate (dTMP), using the cosubstrate, 5,10- methylenetetrahydrofolate (CH2H4folate) as a 1-carbon donor and reductant and contributes to the de novo mitochondrial thymidylate biosynthesis pathway.</text>
</comment>
<dbReference type="Pfam" id="PF00303">
    <property type="entry name" value="Thymidylat_synt"/>
    <property type="match status" value="2"/>
</dbReference>
<dbReference type="Gene3D" id="3.30.572.10">
    <property type="entry name" value="Thymidylate synthase/dCMP hydroxymethylase domain"/>
    <property type="match status" value="2"/>
</dbReference>
<dbReference type="InterPro" id="IPR036926">
    <property type="entry name" value="Thymidate_synth/dCMP_Mease_sf"/>
</dbReference>
<reference evidence="12 13" key="1">
    <citation type="journal article" date="2021" name="G3 (Bethesda)">
        <title>Improved contiguity of the threespine stickleback genome using long-read sequencing.</title>
        <authorList>
            <person name="Nath S."/>
            <person name="Shaw D.E."/>
            <person name="White M.A."/>
        </authorList>
    </citation>
    <scope>NUCLEOTIDE SEQUENCE [LARGE SCALE GENOMIC DNA]</scope>
    <source>
        <strain evidence="12 13">Lake Benthic</strain>
    </source>
</reference>
<dbReference type="SUPFAM" id="SSF55831">
    <property type="entry name" value="Thymidylate synthase/dCMP hydroxymethylase"/>
    <property type="match status" value="1"/>
</dbReference>
<protein>
    <recommendedName>
        <fullName evidence="4">Thymidylate synthase</fullName>
        <ecNumber evidence="3">2.1.1.45</ecNumber>
    </recommendedName>
</protein>
<dbReference type="PANTHER" id="PTHR11548:SF2">
    <property type="entry name" value="THYMIDYLATE SYNTHASE"/>
    <property type="match status" value="1"/>
</dbReference>
<dbReference type="GO" id="GO:0032259">
    <property type="term" value="P:methylation"/>
    <property type="evidence" value="ECO:0007669"/>
    <property type="project" value="UniProtKB-KW"/>
</dbReference>
<dbReference type="EC" id="2.1.1.45" evidence="3"/>
<evidence type="ECO:0000313" key="12">
    <source>
        <dbReference type="Ensembl" id="ENSGACP00000028042.1"/>
    </source>
</evidence>
<dbReference type="Ensembl" id="ENSGACT00000041386.1">
    <property type="protein sequence ID" value="ENSGACP00000028042.1"/>
    <property type="gene ID" value="ENSGACG00000004111.2"/>
</dbReference>
<evidence type="ECO:0000256" key="7">
    <source>
        <dbReference type="ARBA" id="ARBA00022727"/>
    </source>
</evidence>
<comment type="similarity">
    <text evidence="2">Belongs to the thymidylate synthase family.</text>
</comment>
<evidence type="ECO:0000256" key="1">
    <source>
        <dbReference type="ARBA" id="ARBA00004992"/>
    </source>
</evidence>
<dbReference type="PANTHER" id="PTHR11548">
    <property type="entry name" value="THYMIDYLATE SYNTHASE 1"/>
    <property type="match status" value="1"/>
</dbReference>
<feature type="domain" description="Thymidylate synthase/dCMP hydroxymethylase" evidence="11">
    <location>
        <begin position="173"/>
        <end position="302"/>
    </location>
</feature>
<dbReference type="PRINTS" id="PR00108">
    <property type="entry name" value="THYMDSNTHASE"/>
</dbReference>
<evidence type="ECO:0000259" key="11">
    <source>
        <dbReference type="Pfam" id="PF00303"/>
    </source>
</evidence>
<keyword evidence="7" id="KW-0545">Nucleotide biosynthesis</keyword>
<feature type="domain" description="Thymidylate synthase/dCMP hydroxymethylase" evidence="11">
    <location>
        <begin position="43"/>
        <end position="107"/>
    </location>
</feature>
<dbReference type="InterPro" id="IPR000398">
    <property type="entry name" value="Thymidylate_synthase"/>
</dbReference>
<reference evidence="12" key="2">
    <citation type="submission" date="2025-08" db="UniProtKB">
        <authorList>
            <consortium name="Ensembl"/>
        </authorList>
    </citation>
    <scope>IDENTIFICATION</scope>
</reference>
<dbReference type="GO" id="GO:0006231">
    <property type="term" value="P:dTMP biosynthetic process"/>
    <property type="evidence" value="ECO:0007669"/>
    <property type="project" value="InterPro"/>
</dbReference>
<dbReference type="InterPro" id="IPR023451">
    <property type="entry name" value="Thymidate_synth/dCMP_Mease_dom"/>
</dbReference>
<dbReference type="CDD" id="cd00351">
    <property type="entry name" value="TS_Pyrimidine_HMase"/>
    <property type="match status" value="1"/>
</dbReference>
<keyword evidence="13" id="KW-1185">Reference proteome</keyword>